<accession>A0AAD9X798</accession>
<sequence>MVAGYAQSGRFDDALKVCREMESLRLKPDVGTMASLLSVVTITSFENVSYVKEMFSSLAKKNLVSWNVMIIVDVNSSMSIESCHLT</sequence>
<dbReference type="Proteomes" id="UP001280121">
    <property type="component" value="Unassembled WGS sequence"/>
</dbReference>
<dbReference type="Gene3D" id="1.25.40.10">
    <property type="entry name" value="Tetratricopeptide repeat domain"/>
    <property type="match status" value="1"/>
</dbReference>
<gene>
    <name evidence="3" type="ORF">Ddye_013888</name>
</gene>
<dbReference type="PROSITE" id="PS51375">
    <property type="entry name" value="PPR"/>
    <property type="match status" value="1"/>
</dbReference>
<evidence type="ECO:0008006" key="5">
    <source>
        <dbReference type="Google" id="ProtNLM"/>
    </source>
</evidence>
<reference evidence="3" key="1">
    <citation type="journal article" date="2023" name="Plant J.">
        <title>Genome sequences and population genomics provide insights into the demographic history, inbreeding, and mutation load of two 'living fossil' tree species of Dipteronia.</title>
        <authorList>
            <person name="Feng Y."/>
            <person name="Comes H.P."/>
            <person name="Chen J."/>
            <person name="Zhu S."/>
            <person name="Lu R."/>
            <person name="Zhang X."/>
            <person name="Li P."/>
            <person name="Qiu J."/>
            <person name="Olsen K.M."/>
            <person name="Qiu Y."/>
        </authorList>
    </citation>
    <scope>NUCLEOTIDE SEQUENCE</scope>
    <source>
        <strain evidence="3">KIB01</strain>
    </source>
</reference>
<evidence type="ECO:0000256" key="2">
    <source>
        <dbReference type="PROSITE-ProRule" id="PRU00708"/>
    </source>
</evidence>
<name>A0AAD9X798_9ROSI</name>
<comment type="caution">
    <text evidence="3">The sequence shown here is derived from an EMBL/GenBank/DDBJ whole genome shotgun (WGS) entry which is preliminary data.</text>
</comment>
<evidence type="ECO:0000313" key="3">
    <source>
        <dbReference type="EMBL" id="KAK2654032.1"/>
    </source>
</evidence>
<dbReference type="Pfam" id="PF01535">
    <property type="entry name" value="PPR"/>
    <property type="match status" value="1"/>
</dbReference>
<dbReference type="EMBL" id="JANJYI010000004">
    <property type="protein sequence ID" value="KAK2654032.1"/>
    <property type="molecule type" value="Genomic_DNA"/>
</dbReference>
<feature type="repeat" description="PPR" evidence="2">
    <location>
        <begin position="1"/>
        <end position="28"/>
    </location>
</feature>
<organism evidence="3 4">
    <name type="scientific">Dipteronia dyeriana</name>
    <dbReference type="NCBI Taxonomy" id="168575"/>
    <lineage>
        <taxon>Eukaryota</taxon>
        <taxon>Viridiplantae</taxon>
        <taxon>Streptophyta</taxon>
        <taxon>Embryophyta</taxon>
        <taxon>Tracheophyta</taxon>
        <taxon>Spermatophyta</taxon>
        <taxon>Magnoliopsida</taxon>
        <taxon>eudicotyledons</taxon>
        <taxon>Gunneridae</taxon>
        <taxon>Pentapetalae</taxon>
        <taxon>rosids</taxon>
        <taxon>malvids</taxon>
        <taxon>Sapindales</taxon>
        <taxon>Sapindaceae</taxon>
        <taxon>Hippocastanoideae</taxon>
        <taxon>Acereae</taxon>
        <taxon>Dipteronia</taxon>
    </lineage>
</organism>
<keyword evidence="1" id="KW-0677">Repeat</keyword>
<evidence type="ECO:0000313" key="4">
    <source>
        <dbReference type="Proteomes" id="UP001280121"/>
    </source>
</evidence>
<dbReference type="AlphaFoldDB" id="A0AAD9X798"/>
<protein>
    <recommendedName>
        <fullName evidence="5">Pentatricopeptide repeat-containing protein</fullName>
    </recommendedName>
</protein>
<dbReference type="NCBIfam" id="TIGR00756">
    <property type="entry name" value="PPR"/>
    <property type="match status" value="1"/>
</dbReference>
<dbReference type="InterPro" id="IPR011990">
    <property type="entry name" value="TPR-like_helical_dom_sf"/>
</dbReference>
<proteinExistence type="predicted"/>
<keyword evidence="4" id="KW-1185">Reference proteome</keyword>
<evidence type="ECO:0000256" key="1">
    <source>
        <dbReference type="ARBA" id="ARBA00022737"/>
    </source>
</evidence>
<dbReference type="InterPro" id="IPR002885">
    <property type="entry name" value="PPR_rpt"/>
</dbReference>